<dbReference type="RefSeq" id="WP_057719143.1">
    <property type="nucleotide sequence ID" value="NZ_CAJUTI010000003.1"/>
</dbReference>
<comment type="caution">
    <text evidence="3">The sequence shown here is derived from an EMBL/GenBank/DDBJ whole genome shotgun (WGS) entry which is preliminary data.</text>
</comment>
<dbReference type="EMBL" id="NGNX01000033">
    <property type="protein sequence ID" value="OYR91019.1"/>
    <property type="molecule type" value="Genomic_DNA"/>
</dbReference>
<sequence>MKKTLTVAKSFQLKADCLLNNQDLLVNLTGGNIPHIGGVVTFDQKTKEETVVKFASHDGRLHKDIFLAQRLAEKIEKKLPGNLVINAGVHIDGISKEQIDDSFVMTDEIAKKILVWVQEETANFKDPTYTTHLKRDVSGKLI</sequence>
<dbReference type="EMBL" id="NGNV01000044">
    <property type="protein sequence ID" value="OYR87401.1"/>
    <property type="molecule type" value="Genomic_DNA"/>
</dbReference>
<evidence type="ECO:0000313" key="3">
    <source>
        <dbReference type="EMBL" id="OYR91019.1"/>
    </source>
</evidence>
<dbReference type="Proteomes" id="UP000216316">
    <property type="component" value="Unassembled WGS sequence"/>
</dbReference>
<reference evidence="4 5" key="3">
    <citation type="submission" date="2017-09" db="EMBL/GenBank/DDBJ databases">
        <title>Tripartite evolution among Lactobacillus johnsonii, Lactobacillus taiwanensis, Lactobacillus reuteri and their rodent host.</title>
        <authorList>
            <person name="Wang T."/>
            <person name="Knowles S."/>
            <person name="Cheng C."/>
        </authorList>
    </citation>
    <scope>NUCLEOTIDE SEQUENCE [LARGE SCALE GENOMIC DNA]</scope>
    <source>
        <strain evidence="3 4">609q</strain>
        <strain evidence="2 5">609u</strain>
    </source>
</reference>
<gene>
    <name evidence="2" type="ORF">CBF53_08130</name>
    <name evidence="3" type="ORF">CBF70_07565</name>
</gene>
<protein>
    <recommendedName>
        <fullName evidence="1">Prenylated flavin chaperone LpdD-like domain-containing protein</fullName>
    </recommendedName>
</protein>
<feature type="domain" description="Prenylated flavin chaperone LpdD-like" evidence="1">
    <location>
        <begin position="9"/>
        <end position="117"/>
    </location>
</feature>
<proteinExistence type="predicted"/>
<organism evidence="3 4">
    <name type="scientific">Lactobacillus taiwanensis</name>
    <dbReference type="NCBI Taxonomy" id="508451"/>
    <lineage>
        <taxon>Bacteria</taxon>
        <taxon>Bacillati</taxon>
        <taxon>Bacillota</taxon>
        <taxon>Bacilli</taxon>
        <taxon>Lactobacillales</taxon>
        <taxon>Lactobacillaceae</taxon>
        <taxon>Lactobacillus</taxon>
    </lineage>
</organism>
<dbReference type="InterPro" id="IPR048844">
    <property type="entry name" value="LpdD_chaperone-like"/>
</dbReference>
<evidence type="ECO:0000313" key="4">
    <source>
        <dbReference type="Proteomes" id="UP000215828"/>
    </source>
</evidence>
<reference evidence="3 4" key="1">
    <citation type="submission" date="2017-04" db="EMBL/GenBank/DDBJ databases">
        <authorList>
            <person name="Afonso C.L."/>
            <person name="Miller P.J."/>
            <person name="Scott M.A."/>
            <person name="Spackman E."/>
            <person name="Goraichik I."/>
            <person name="Dimitrov K.M."/>
            <person name="Suarez D.L."/>
            <person name="Swayne D.E."/>
        </authorList>
    </citation>
    <scope>NUCLEOTIDE SEQUENCE [LARGE SCALE GENOMIC DNA]</scope>
    <source>
        <strain evidence="3 4">609q</strain>
    </source>
</reference>
<evidence type="ECO:0000259" key="1">
    <source>
        <dbReference type="Pfam" id="PF21758"/>
    </source>
</evidence>
<evidence type="ECO:0000313" key="5">
    <source>
        <dbReference type="Proteomes" id="UP000216316"/>
    </source>
</evidence>
<dbReference type="Pfam" id="PF21758">
    <property type="entry name" value="PAC_bac"/>
    <property type="match status" value="1"/>
</dbReference>
<reference evidence="2 5" key="2">
    <citation type="submission" date="2017-05" db="EMBL/GenBank/DDBJ databases">
        <authorList>
            <person name="Lin X.B."/>
            <person name="Stothard P."/>
            <person name="Tasseva G."/>
            <person name="Walter J."/>
        </authorList>
    </citation>
    <scope>NUCLEOTIDE SEQUENCE [LARGE SCALE GENOMIC DNA]</scope>
    <source>
        <strain evidence="2 5">609u</strain>
    </source>
</reference>
<dbReference type="GeneID" id="64333638"/>
<name>A0A256LC69_9LACO</name>
<evidence type="ECO:0000313" key="2">
    <source>
        <dbReference type="EMBL" id="OYR87401.1"/>
    </source>
</evidence>
<dbReference type="Proteomes" id="UP000215828">
    <property type="component" value="Unassembled WGS sequence"/>
</dbReference>
<accession>A0A256LC69</accession>
<dbReference type="AlphaFoldDB" id="A0A256LC69"/>
<keyword evidence="5" id="KW-1185">Reference proteome</keyword>